<proteinExistence type="predicted"/>
<name>A0AAU8FMA2_9BACT</name>
<evidence type="ECO:0000313" key="1">
    <source>
        <dbReference type="EMBL" id="XCH24885.1"/>
    </source>
</evidence>
<reference evidence="1" key="1">
    <citation type="submission" date="2024-06" db="EMBL/GenBank/DDBJ databases">
        <title>Sequencing and assembly of the genome of Dyadobacter sp. strain 676, a symbiont of Cyamopsis tetragonoloba.</title>
        <authorList>
            <person name="Guro P."/>
            <person name="Sazanova A."/>
            <person name="Kuznetsova I."/>
            <person name="Belimov A."/>
            <person name="Safronova V."/>
        </authorList>
    </citation>
    <scope>NUCLEOTIDE SEQUENCE</scope>
    <source>
        <strain evidence="1">676</strain>
    </source>
</reference>
<gene>
    <name evidence="1" type="ORF">ABV298_00180</name>
</gene>
<protein>
    <submittedName>
        <fullName evidence="1">T9SS type A sorting domain-containing protein</fullName>
    </submittedName>
</protein>
<dbReference type="RefSeq" id="WP_353720192.1">
    <property type="nucleotide sequence ID" value="NZ_CP159289.1"/>
</dbReference>
<sequence length="280" mass="30606">MRQGYSQNGKAILRPLPTANFSYWKGGNYDIEIEGKTGAELGYPFHFDSYKFSVDFCPFPKRLDVVAEGSTKICEGESVKLKIQGSGYDSYEWFLNDTKVGSGATFVATLAGRYYAKGNKCGISEKSLKEVVIEVNPFPAKPVIGVKDAVLMSNYTNGNQWFKDGNKLPGDTLATLAIGSGSYKVMVTRKGCSSESETITVTGQEPLPDAIAVYPNPSEGMFLVKVPPGSVWQHELFNQSGQLIASYSQSEPIISFVPAGLYMLRSKRGKIVMQTKIAVK</sequence>
<accession>A0AAU8FMA2</accession>
<dbReference type="AlphaFoldDB" id="A0AAU8FMA2"/>
<dbReference type="NCBIfam" id="TIGR04183">
    <property type="entry name" value="Por_Secre_tail"/>
    <property type="match status" value="1"/>
</dbReference>
<organism evidence="1">
    <name type="scientific">Dyadobacter sp. 676</name>
    <dbReference type="NCBI Taxonomy" id="3088362"/>
    <lineage>
        <taxon>Bacteria</taxon>
        <taxon>Pseudomonadati</taxon>
        <taxon>Bacteroidota</taxon>
        <taxon>Cytophagia</taxon>
        <taxon>Cytophagales</taxon>
        <taxon>Spirosomataceae</taxon>
        <taxon>Dyadobacter</taxon>
    </lineage>
</organism>
<dbReference type="EMBL" id="CP159289">
    <property type="protein sequence ID" value="XCH24885.1"/>
    <property type="molecule type" value="Genomic_DNA"/>
</dbReference>
<dbReference type="InterPro" id="IPR026444">
    <property type="entry name" value="Secre_tail"/>
</dbReference>